<dbReference type="GeneID" id="300572564"/>
<protein>
    <submittedName>
        <fullName evidence="2">Uncharacterized protein</fullName>
    </submittedName>
</protein>
<dbReference type="Gene3D" id="3.40.50.150">
    <property type="entry name" value="Vaccinia Virus protein VP39"/>
    <property type="match status" value="1"/>
</dbReference>
<dbReference type="InterPro" id="IPR036390">
    <property type="entry name" value="WH_DNA-bd_sf"/>
</dbReference>
<name>A0ABY2HFT9_9HYPO</name>
<organism evidence="2 3">
    <name type="scientific">Trichoderma ghanense</name>
    <dbReference type="NCBI Taxonomy" id="65468"/>
    <lineage>
        <taxon>Eukaryota</taxon>
        <taxon>Fungi</taxon>
        <taxon>Dikarya</taxon>
        <taxon>Ascomycota</taxon>
        <taxon>Pezizomycotina</taxon>
        <taxon>Sordariomycetes</taxon>
        <taxon>Hypocreomycetidae</taxon>
        <taxon>Hypocreales</taxon>
        <taxon>Hypocreaceae</taxon>
        <taxon>Trichoderma</taxon>
    </lineage>
</organism>
<dbReference type="InterPro" id="IPR029063">
    <property type="entry name" value="SAM-dependent_MTases_sf"/>
</dbReference>
<feature type="region of interest" description="Disordered" evidence="1">
    <location>
        <begin position="135"/>
        <end position="165"/>
    </location>
</feature>
<comment type="caution">
    <text evidence="2">The sequence shown here is derived from an EMBL/GenBank/DDBJ whole genome shotgun (WGS) entry which is preliminary data.</text>
</comment>
<dbReference type="SUPFAM" id="SSF46785">
    <property type="entry name" value="Winged helix' DNA-binding domain"/>
    <property type="match status" value="1"/>
</dbReference>
<evidence type="ECO:0000313" key="3">
    <source>
        <dbReference type="Proteomes" id="UP001642720"/>
    </source>
</evidence>
<dbReference type="Gene3D" id="1.10.10.10">
    <property type="entry name" value="Winged helix-like DNA-binding domain superfamily/Winged helix DNA-binding domain"/>
    <property type="match status" value="1"/>
</dbReference>
<dbReference type="PANTHER" id="PTHR43712:SF5">
    <property type="entry name" value="O-METHYLTRANSFERASE ASQN-RELATED"/>
    <property type="match status" value="1"/>
</dbReference>
<dbReference type="EMBL" id="PPTA01000001">
    <property type="protein sequence ID" value="TFB07269.1"/>
    <property type="molecule type" value="Genomic_DNA"/>
</dbReference>
<dbReference type="InterPro" id="IPR036388">
    <property type="entry name" value="WH-like_DNA-bd_sf"/>
</dbReference>
<evidence type="ECO:0000256" key="1">
    <source>
        <dbReference type="SAM" id="MobiDB-lite"/>
    </source>
</evidence>
<reference evidence="2 3" key="1">
    <citation type="submission" date="2018-01" db="EMBL/GenBank/DDBJ databases">
        <title>Genome characterization of the sugarcane-associated fungus Trichoderma ghanense CCMA-1212 and their application in lignocelulose bioconversion.</title>
        <authorList>
            <person name="Steindorff A.S."/>
            <person name="Mendes T.D."/>
            <person name="Vilela E.S.D."/>
            <person name="Rodrigues D.S."/>
            <person name="Formighieri E.F."/>
            <person name="Melo I.S."/>
            <person name="Favaro L.C.L."/>
        </authorList>
    </citation>
    <scope>NUCLEOTIDE SEQUENCE [LARGE SCALE GENOMIC DNA]</scope>
    <source>
        <strain evidence="2 3">CCMA-1212</strain>
    </source>
</reference>
<dbReference type="PANTHER" id="PTHR43712">
    <property type="entry name" value="PUTATIVE (AFU_ORTHOLOGUE AFUA_4G14580)-RELATED"/>
    <property type="match status" value="1"/>
</dbReference>
<dbReference type="RefSeq" id="XP_073563470.1">
    <property type="nucleotide sequence ID" value="XM_073698114.1"/>
</dbReference>
<gene>
    <name evidence="2" type="ORF">CCMA1212_000653</name>
</gene>
<dbReference type="Proteomes" id="UP001642720">
    <property type="component" value="Unassembled WGS sequence"/>
</dbReference>
<proteinExistence type="predicted"/>
<keyword evidence="3" id="KW-1185">Reference proteome</keyword>
<sequence length="247" mass="28003">MDPDTSMDAEIPFDLNAHVQQDVIMGHLADINALRGLLHFKMFDLVPEDGSILFHDLADEAKVPASELARMLRMVMVHHIFVESTKNHVHHDNFSRMLAKDKIFPSRPFLFLPCCSAFAARVDLAEQFFSSSPRRHFSSRQAQSHDGDGNDKKPGSLDQDQSPCSRCSDTRVYLMIGMLHRKSIVQVVDMLEDISELMNDSWLIIVDSILPDPGETPLAVWHCLDMAMRQLQNFGDRTLSELENLAE</sequence>
<evidence type="ECO:0000313" key="2">
    <source>
        <dbReference type="EMBL" id="TFB07269.1"/>
    </source>
</evidence>
<feature type="compositionally biased region" description="Basic and acidic residues" evidence="1">
    <location>
        <begin position="143"/>
        <end position="155"/>
    </location>
</feature>
<accession>A0ABY2HFT9</accession>